<dbReference type="Proteomes" id="UP000178943">
    <property type="component" value="Unassembled WGS sequence"/>
</dbReference>
<accession>A0A1F5VG63</accession>
<dbReference type="EMBL" id="MFGW01000180">
    <property type="protein sequence ID" value="OGF62396.1"/>
    <property type="molecule type" value="Genomic_DNA"/>
</dbReference>
<protein>
    <submittedName>
        <fullName evidence="2">Uncharacterized protein</fullName>
    </submittedName>
</protein>
<organism evidence="2 3">
    <name type="scientific">Candidatus Fischerbacteria bacterium RBG_13_37_8</name>
    <dbReference type="NCBI Taxonomy" id="1817863"/>
    <lineage>
        <taxon>Bacteria</taxon>
        <taxon>Candidatus Fischeribacteriota</taxon>
    </lineage>
</organism>
<gene>
    <name evidence="2" type="ORF">A2Y62_17260</name>
</gene>
<feature type="region of interest" description="Disordered" evidence="1">
    <location>
        <begin position="1"/>
        <end position="24"/>
    </location>
</feature>
<dbReference type="AlphaFoldDB" id="A0A1F5VG63"/>
<proteinExistence type="predicted"/>
<sequence length="80" mass="9003">MSLKDNQGTADYAKPPFPSRRDKRKQLRALALRSGNRDQGSGNSRLCEATFPVPQGQAKITHGFSPEIREQQIMRSHLKP</sequence>
<reference evidence="2 3" key="1">
    <citation type="journal article" date="2016" name="Nat. Commun.">
        <title>Thousands of microbial genomes shed light on interconnected biogeochemical processes in an aquifer system.</title>
        <authorList>
            <person name="Anantharaman K."/>
            <person name="Brown C.T."/>
            <person name="Hug L.A."/>
            <person name="Sharon I."/>
            <person name="Castelle C.J."/>
            <person name="Probst A.J."/>
            <person name="Thomas B.C."/>
            <person name="Singh A."/>
            <person name="Wilkins M.J."/>
            <person name="Karaoz U."/>
            <person name="Brodie E.L."/>
            <person name="Williams K.H."/>
            <person name="Hubbard S.S."/>
            <person name="Banfield J.F."/>
        </authorList>
    </citation>
    <scope>NUCLEOTIDE SEQUENCE [LARGE SCALE GENOMIC DNA]</scope>
</reference>
<evidence type="ECO:0000256" key="1">
    <source>
        <dbReference type="SAM" id="MobiDB-lite"/>
    </source>
</evidence>
<comment type="caution">
    <text evidence="2">The sequence shown here is derived from an EMBL/GenBank/DDBJ whole genome shotgun (WGS) entry which is preliminary data.</text>
</comment>
<name>A0A1F5VG63_9BACT</name>
<evidence type="ECO:0000313" key="2">
    <source>
        <dbReference type="EMBL" id="OGF62396.1"/>
    </source>
</evidence>
<evidence type="ECO:0000313" key="3">
    <source>
        <dbReference type="Proteomes" id="UP000178943"/>
    </source>
</evidence>
<dbReference type="STRING" id="1817863.A2Y62_17260"/>